<comment type="caution">
    <text evidence="4">The sequence shown here is derived from an EMBL/GenBank/DDBJ whole genome shotgun (WGS) entry which is preliminary data.</text>
</comment>
<dbReference type="EMBL" id="QUMS01000001">
    <property type="protein sequence ID" value="REG10449.1"/>
    <property type="molecule type" value="Genomic_DNA"/>
</dbReference>
<evidence type="ECO:0000259" key="3">
    <source>
        <dbReference type="Pfam" id="PF02608"/>
    </source>
</evidence>
<dbReference type="GO" id="GO:0005886">
    <property type="term" value="C:plasma membrane"/>
    <property type="evidence" value="ECO:0007669"/>
    <property type="project" value="InterPro"/>
</dbReference>
<evidence type="ECO:0000256" key="1">
    <source>
        <dbReference type="ARBA" id="ARBA00022729"/>
    </source>
</evidence>
<dbReference type="PANTHER" id="PTHR43208">
    <property type="entry name" value="ABC TRANSPORTER SUBSTRATE-BINDING PROTEIN"/>
    <property type="match status" value="1"/>
</dbReference>
<keyword evidence="1 2" id="KW-0732">Signal</keyword>
<dbReference type="OrthoDB" id="9769871at2"/>
<evidence type="ECO:0000313" key="5">
    <source>
        <dbReference type="Proteomes" id="UP000256388"/>
    </source>
</evidence>
<name>A0A347ZUI3_9CHLR</name>
<dbReference type="InterPro" id="IPR003760">
    <property type="entry name" value="PnrA-like"/>
</dbReference>
<feature type="signal peptide" evidence="2">
    <location>
        <begin position="1"/>
        <end position="21"/>
    </location>
</feature>
<feature type="chain" id="PRO_5030063643" evidence="2">
    <location>
        <begin position="22"/>
        <end position="428"/>
    </location>
</feature>
<evidence type="ECO:0000313" key="4">
    <source>
        <dbReference type="EMBL" id="REG10449.1"/>
    </source>
</evidence>
<dbReference type="AlphaFoldDB" id="A0A347ZUI3"/>
<gene>
    <name evidence="4" type="ORF">DFR64_0307</name>
</gene>
<feature type="domain" description="ABC transporter substrate-binding protein PnrA-like" evidence="3">
    <location>
        <begin position="63"/>
        <end position="335"/>
    </location>
</feature>
<dbReference type="PANTHER" id="PTHR43208:SF1">
    <property type="entry name" value="ABC TRANSPORTER SUBSTRATE-BINDING PROTEIN"/>
    <property type="match status" value="1"/>
</dbReference>
<proteinExistence type="predicted"/>
<reference evidence="4 5" key="1">
    <citation type="submission" date="2018-08" db="EMBL/GenBank/DDBJ databases">
        <title>Genomic Encyclopedia of Type Strains, Phase IV (KMG-IV): sequencing the most valuable type-strain genomes for metagenomic binning, comparative biology and taxonomic classification.</title>
        <authorList>
            <person name="Goeker M."/>
        </authorList>
    </citation>
    <scope>NUCLEOTIDE SEQUENCE [LARGE SCALE GENOMIC DNA]</scope>
    <source>
        <strain evidence="4 5">DSM 23923</strain>
    </source>
</reference>
<dbReference type="Pfam" id="PF02608">
    <property type="entry name" value="Bmp"/>
    <property type="match status" value="1"/>
</dbReference>
<organism evidence="4 5">
    <name type="scientific">Pelolinea submarina</name>
    <dbReference type="NCBI Taxonomy" id="913107"/>
    <lineage>
        <taxon>Bacteria</taxon>
        <taxon>Bacillati</taxon>
        <taxon>Chloroflexota</taxon>
        <taxon>Anaerolineae</taxon>
        <taxon>Anaerolineales</taxon>
        <taxon>Anaerolineaceae</taxon>
        <taxon>Pelolinea</taxon>
    </lineage>
</organism>
<dbReference type="PROSITE" id="PS51257">
    <property type="entry name" value="PROKAR_LIPOPROTEIN"/>
    <property type="match status" value="1"/>
</dbReference>
<accession>A0A347ZUI3</accession>
<dbReference type="InterPro" id="IPR052910">
    <property type="entry name" value="ABC-Purine-Binding"/>
</dbReference>
<sequence length="428" mass="46334">MSTKKFFKVFVSLLVASLLLAACGPAATEEAAAAEPAMEEAAPAEEVAEPAAEEAASTDFVFGILMVGVYNNKGWDQAHYDAGLYIEDQIPGTSMIYIDKVNTADRPGTTAAQLAEELVSKGANLIIFNSDDMKDSATEFAVNHPDVYVIYSTGDTQWAEGANYQELANMKNIMGRMEYGKMIAGCAAALTSETGKIGFLGPLINEETRRLAASAYLGAEYCWQNYAGKDPADLTFEVNWIGFWFNIPGVTSDPSQVTDDFFNSGYDVVISGIDTTEALVEAKKFADGGQTAYAIPYDYEGACEQAPEVCLGVPYFNWGPSYKQAIQEAIDGTWTNSWEWLDPDWTDINNKDTSMIGFKKGDALSAENSATIDAFIAELAGGLNLWTGPLNLQDGTEYLADGEVATDYQIWYLPQLLEGMIGLSSAAE</sequence>
<dbReference type="Proteomes" id="UP000256388">
    <property type="component" value="Unassembled WGS sequence"/>
</dbReference>
<dbReference type="Gene3D" id="3.40.50.2300">
    <property type="match status" value="2"/>
</dbReference>
<dbReference type="RefSeq" id="WP_116223631.1">
    <property type="nucleotide sequence ID" value="NZ_AP018437.1"/>
</dbReference>
<protein>
    <submittedName>
        <fullName evidence="4">Nucleoside-binding protein</fullName>
    </submittedName>
</protein>
<keyword evidence="5" id="KW-1185">Reference proteome</keyword>
<evidence type="ECO:0000256" key="2">
    <source>
        <dbReference type="SAM" id="SignalP"/>
    </source>
</evidence>